<dbReference type="InterPro" id="IPR004202">
    <property type="entry name" value="COX7C/Cox8"/>
</dbReference>
<evidence type="ECO:0000256" key="1">
    <source>
        <dbReference type="ARBA" id="ARBA00004434"/>
    </source>
</evidence>
<feature type="transmembrane region" description="Helical" evidence="12">
    <location>
        <begin position="40"/>
        <end position="61"/>
    </location>
</feature>
<dbReference type="GO" id="GO:0045277">
    <property type="term" value="C:respiratory chain complex IV"/>
    <property type="evidence" value="ECO:0007669"/>
    <property type="project" value="InterPro"/>
</dbReference>
<dbReference type="EMBL" id="HACA01001038">
    <property type="protein sequence ID" value="CDW18399.1"/>
    <property type="molecule type" value="Transcribed_RNA"/>
</dbReference>
<evidence type="ECO:0000256" key="3">
    <source>
        <dbReference type="ARBA" id="ARBA00010514"/>
    </source>
</evidence>
<dbReference type="AlphaFoldDB" id="A0A0K2SXE5"/>
<reference evidence="13" key="1">
    <citation type="submission" date="2014-05" db="EMBL/GenBank/DDBJ databases">
        <authorList>
            <person name="Chronopoulou M."/>
        </authorList>
    </citation>
    <scope>NUCLEOTIDE SEQUENCE</scope>
    <source>
        <tissue evidence="13">Whole organism</tissue>
    </source>
</reference>
<dbReference type="PANTHER" id="PTHR13313">
    <property type="entry name" value="CYTOCHROME C OXIDASE SUBUNIT VIIC"/>
    <property type="match status" value="1"/>
</dbReference>
<evidence type="ECO:0000256" key="4">
    <source>
        <dbReference type="ARBA" id="ARBA00017004"/>
    </source>
</evidence>
<dbReference type="UniPathway" id="UPA00705"/>
<evidence type="ECO:0000256" key="2">
    <source>
        <dbReference type="ARBA" id="ARBA00004673"/>
    </source>
</evidence>
<evidence type="ECO:0000256" key="12">
    <source>
        <dbReference type="SAM" id="Phobius"/>
    </source>
</evidence>
<organism evidence="13">
    <name type="scientific">Lepeophtheirus salmonis</name>
    <name type="common">Salmon louse</name>
    <name type="synonym">Caligus salmonis</name>
    <dbReference type="NCBI Taxonomy" id="72036"/>
    <lineage>
        <taxon>Eukaryota</taxon>
        <taxon>Metazoa</taxon>
        <taxon>Ecdysozoa</taxon>
        <taxon>Arthropoda</taxon>
        <taxon>Crustacea</taxon>
        <taxon>Multicrustacea</taxon>
        <taxon>Hexanauplia</taxon>
        <taxon>Copepoda</taxon>
        <taxon>Siphonostomatoida</taxon>
        <taxon>Caligidae</taxon>
        <taxon>Lepeophtheirus</taxon>
    </lineage>
</organism>
<keyword evidence="10 12" id="KW-0472">Membrane</keyword>
<dbReference type="SUPFAM" id="SSF81427">
    <property type="entry name" value="Mitochondrial cytochrome c oxidase subunit VIIc (aka VIIIa)"/>
    <property type="match status" value="1"/>
</dbReference>
<evidence type="ECO:0000256" key="9">
    <source>
        <dbReference type="ARBA" id="ARBA00023128"/>
    </source>
</evidence>
<evidence type="ECO:0000256" key="6">
    <source>
        <dbReference type="ARBA" id="ARBA00022792"/>
    </source>
</evidence>
<keyword evidence="8 12" id="KW-1133">Transmembrane helix</keyword>
<dbReference type="CDD" id="cd00929">
    <property type="entry name" value="Cyt_c_Oxidase_VIIc"/>
    <property type="match status" value="1"/>
</dbReference>
<name>A0A0K2SXE5_LEPSM</name>
<comment type="pathway">
    <text evidence="2">Energy metabolism; oxidative phosphorylation.</text>
</comment>
<dbReference type="PANTHER" id="PTHR13313:SF0">
    <property type="entry name" value="CYTOCHROME C OXIDASE SUBUNIT 7C, MITOCHONDRIAL"/>
    <property type="match status" value="1"/>
</dbReference>
<sequence length="67" mass="7350">MTGLARTLNAARKFSTTALRREGGCVPPGDNLPFKIENRYALTAKFILFFGSAFSLPFVAVKLQLSK</sequence>
<keyword evidence="5 12" id="KW-0812">Transmembrane</keyword>
<evidence type="ECO:0000256" key="7">
    <source>
        <dbReference type="ARBA" id="ARBA00022946"/>
    </source>
</evidence>
<dbReference type="GO" id="GO:0005743">
    <property type="term" value="C:mitochondrial inner membrane"/>
    <property type="evidence" value="ECO:0007669"/>
    <property type="project" value="UniProtKB-SubCell"/>
</dbReference>
<evidence type="ECO:0000256" key="8">
    <source>
        <dbReference type="ARBA" id="ARBA00022989"/>
    </source>
</evidence>
<dbReference type="Pfam" id="PF02935">
    <property type="entry name" value="COX7C"/>
    <property type="match status" value="1"/>
</dbReference>
<dbReference type="GO" id="GO:0006123">
    <property type="term" value="P:mitochondrial electron transport, cytochrome c to oxygen"/>
    <property type="evidence" value="ECO:0007669"/>
    <property type="project" value="InterPro"/>
</dbReference>
<evidence type="ECO:0000256" key="5">
    <source>
        <dbReference type="ARBA" id="ARBA00022692"/>
    </source>
</evidence>
<evidence type="ECO:0000256" key="11">
    <source>
        <dbReference type="ARBA" id="ARBA00031140"/>
    </source>
</evidence>
<comment type="subcellular location">
    <subcellularLocation>
        <location evidence="1">Mitochondrion inner membrane</location>
        <topology evidence="1">Single-pass membrane protein</topology>
    </subcellularLocation>
</comment>
<evidence type="ECO:0000313" key="13">
    <source>
        <dbReference type="EMBL" id="CDW18399.1"/>
    </source>
</evidence>
<keyword evidence="7" id="KW-0809">Transit peptide</keyword>
<keyword evidence="9" id="KW-0496">Mitochondrion</keyword>
<dbReference type="InterPro" id="IPR036636">
    <property type="entry name" value="COX7C/Cox8_sf"/>
</dbReference>
<dbReference type="Gene3D" id="4.10.49.10">
    <property type="entry name" value="Cytochrome c oxidase subunit VIIc"/>
    <property type="match status" value="1"/>
</dbReference>
<proteinExistence type="inferred from homology"/>
<accession>A0A0K2SXE5</accession>
<protein>
    <recommendedName>
        <fullName evidence="4">Cytochrome c oxidase subunit 7C, mitochondrial</fullName>
    </recommendedName>
    <alternativeName>
        <fullName evidence="11">Cytochrome c oxidase polypeptide VIIc</fullName>
    </alternativeName>
</protein>
<comment type="similarity">
    <text evidence="3">Belongs to the cytochrome c oxidase VIIc family.</text>
</comment>
<dbReference type="FunFam" id="4.10.49.10:FF:000001">
    <property type="entry name" value="Cytochrome c oxidase subunit 7C"/>
    <property type="match status" value="1"/>
</dbReference>
<evidence type="ECO:0000256" key="10">
    <source>
        <dbReference type="ARBA" id="ARBA00023136"/>
    </source>
</evidence>
<keyword evidence="6" id="KW-0999">Mitochondrion inner membrane</keyword>